<dbReference type="Proteomes" id="UP000015346">
    <property type="component" value="Unassembled WGS sequence"/>
</dbReference>
<reference evidence="2 3" key="1">
    <citation type="journal article" date="2013" name="Stand. Genomic Sci.">
        <title>Genome sequence of the reddish-pigmented Rubellimicrobium thermophilum type strain (DSM 16684(T)), a member of the Roseobacter clade.</title>
        <authorList>
            <person name="Fiebig A."/>
            <person name="Riedel T."/>
            <person name="Gronow S."/>
            <person name="Petersen J."/>
            <person name="Klenk H.P."/>
            <person name="Goker M."/>
        </authorList>
    </citation>
    <scope>NUCLEOTIDE SEQUENCE [LARGE SCALE GENOMIC DNA]</scope>
    <source>
        <strain evidence="2 3">DSM 16684</strain>
    </source>
</reference>
<dbReference type="Pfam" id="PF04577">
    <property type="entry name" value="Glyco_transf_61"/>
    <property type="match status" value="1"/>
</dbReference>
<dbReference type="GO" id="GO:0016757">
    <property type="term" value="F:glycosyltransferase activity"/>
    <property type="evidence" value="ECO:0007669"/>
    <property type="project" value="InterPro"/>
</dbReference>
<name>S9SBF2_9RHOB</name>
<feature type="domain" description="Glycosyltransferase 61 catalytic" evidence="1">
    <location>
        <begin position="91"/>
        <end position="257"/>
    </location>
</feature>
<dbReference type="STRING" id="1123069.ruthe_00525"/>
<dbReference type="OrthoDB" id="7843421at2"/>
<comment type="caution">
    <text evidence="2">The sequence shown here is derived from an EMBL/GenBank/DDBJ whole genome shotgun (WGS) entry which is preliminary data.</text>
</comment>
<dbReference type="AlphaFoldDB" id="S9SBF2"/>
<dbReference type="EMBL" id="AOLV01000007">
    <property type="protein sequence ID" value="EPX87455.1"/>
    <property type="molecule type" value="Genomic_DNA"/>
</dbReference>
<sequence>MTQEPLLVPDIAGGLPPIRLVEGAIVVPPAKGLGNQSVQRSGVLFPDGSLVPESVTWRGTAQVTVQPAMPQGRIDELTGTWLFLGPLFGHFGHFLVESIARIWAFGRLRDEIDGVLFVPKFQNRPDRILEQYRPFLEALGVRGRMLNLEEPTRVERLHVPPQGFGMFQMIEGSPEFRDFVRAHAGRDVEPQGHARIYISRSALPVQRGSILAETVLEEHLKEEGYVPFHPQKHSFLDQIAAYKAATHIVGVDCSPFHLVALVGHRDQTVGVIARRDGDLDQAFARQIHAFQGSEVAAINHLKRNWIEEHMNRASRTSWGEVDFPALGVSLCECGLIRGGNWPAIPDAVIRKQIEAIGAAQGIRFKPWEGAPGTAPSDAD</sequence>
<gene>
    <name evidence="2" type="ORF">ruthe_00525</name>
</gene>
<organism evidence="2 3">
    <name type="scientific">Rubellimicrobium thermophilum DSM 16684</name>
    <dbReference type="NCBI Taxonomy" id="1123069"/>
    <lineage>
        <taxon>Bacteria</taxon>
        <taxon>Pseudomonadati</taxon>
        <taxon>Pseudomonadota</taxon>
        <taxon>Alphaproteobacteria</taxon>
        <taxon>Rhodobacterales</taxon>
        <taxon>Roseobacteraceae</taxon>
        <taxon>Rubellimicrobium</taxon>
    </lineage>
</organism>
<proteinExistence type="predicted"/>
<dbReference type="HOGENOM" id="CLU_051337_0_0_5"/>
<evidence type="ECO:0000313" key="3">
    <source>
        <dbReference type="Proteomes" id="UP000015346"/>
    </source>
</evidence>
<accession>S9SBF2</accession>
<dbReference type="InterPro" id="IPR049625">
    <property type="entry name" value="Glyco_transf_61_cat"/>
</dbReference>
<protein>
    <recommendedName>
        <fullName evidence="1">Glycosyltransferase 61 catalytic domain-containing protein</fullName>
    </recommendedName>
</protein>
<dbReference type="RefSeq" id="WP_021096634.1">
    <property type="nucleotide sequence ID" value="NZ_KE557320.1"/>
</dbReference>
<keyword evidence="3" id="KW-1185">Reference proteome</keyword>
<evidence type="ECO:0000259" key="1">
    <source>
        <dbReference type="Pfam" id="PF04577"/>
    </source>
</evidence>
<dbReference type="PATRIC" id="fig|1123069.3.peg.490"/>
<evidence type="ECO:0000313" key="2">
    <source>
        <dbReference type="EMBL" id="EPX87455.1"/>
    </source>
</evidence>